<dbReference type="InterPro" id="IPR050072">
    <property type="entry name" value="Peptidase_M20A"/>
</dbReference>
<evidence type="ECO:0000313" key="9">
    <source>
        <dbReference type="EMBL" id="GAA1796746.1"/>
    </source>
</evidence>
<evidence type="ECO:0000259" key="8">
    <source>
        <dbReference type="Pfam" id="PF07687"/>
    </source>
</evidence>
<keyword evidence="10" id="KW-1185">Reference proteome</keyword>
<comment type="cofactor">
    <cofactor evidence="2">
        <name>Zn(2+)</name>
        <dbReference type="ChEBI" id="CHEBI:29105"/>
    </cofactor>
</comment>
<evidence type="ECO:0000313" key="10">
    <source>
        <dbReference type="Proteomes" id="UP001500002"/>
    </source>
</evidence>
<dbReference type="EMBL" id="BAAANJ010000001">
    <property type="protein sequence ID" value="GAA1796746.1"/>
    <property type="molecule type" value="Genomic_DNA"/>
</dbReference>
<keyword evidence="6" id="KW-0862">Zinc</keyword>
<dbReference type="NCBIfam" id="TIGR01910">
    <property type="entry name" value="DapE-ArgE"/>
    <property type="match status" value="1"/>
</dbReference>
<evidence type="ECO:0000256" key="2">
    <source>
        <dbReference type="ARBA" id="ARBA00001947"/>
    </source>
</evidence>
<proteinExistence type="inferred from homology"/>
<dbReference type="NCBIfam" id="NF005306">
    <property type="entry name" value="PRK06837.1"/>
    <property type="match status" value="1"/>
</dbReference>
<dbReference type="InterPro" id="IPR011650">
    <property type="entry name" value="Peptidase_M20_dimer"/>
</dbReference>
<comment type="similarity">
    <text evidence="3">Belongs to the peptidase M20A family.</text>
</comment>
<dbReference type="CDD" id="cd03895">
    <property type="entry name" value="M20_ArgE_DapE-like"/>
    <property type="match status" value="1"/>
</dbReference>
<evidence type="ECO:0000256" key="6">
    <source>
        <dbReference type="ARBA" id="ARBA00022833"/>
    </source>
</evidence>
<dbReference type="RefSeq" id="WP_344292172.1">
    <property type="nucleotide sequence ID" value="NZ_BAAANJ010000001.1"/>
</dbReference>
<evidence type="ECO:0000256" key="7">
    <source>
        <dbReference type="ARBA" id="ARBA00023285"/>
    </source>
</evidence>
<dbReference type="InterPro" id="IPR033687">
    <property type="entry name" value="YodQ-like"/>
</dbReference>
<keyword evidence="4" id="KW-0479">Metal-binding</keyword>
<dbReference type="Pfam" id="PF01546">
    <property type="entry name" value="Peptidase_M20"/>
    <property type="match status" value="1"/>
</dbReference>
<organism evidence="9 10">
    <name type="scientific">Agromyces neolithicus</name>
    <dbReference type="NCBI Taxonomy" id="269420"/>
    <lineage>
        <taxon>Bacteria</taxon>
        <taxon>Bacillati</taxon>
        <taxon>Actinomycetota</taxon>
        <taxon>Actinomycetes</taxon>
        <taxon>Micrococcales</taxon>
        <taxon>Microbacteriaceae</taxon>
        <taxon>Agromyces</taxon>
    </lineage>
</organism>
<dbReference type="PANTHER" id="PTHR43808:SF25">
    <property type="entry name" value="PEPTIDASE M20 DIMERISATION DOMAIN-CONTAINING PROTEIN"/>
    <property type="match status" value="1"/>
</dbReference>
<feature type="domain" description="Peptidase M20 dimerisation" evidence="8">
    <location>
        <begin position="205"/>
        <end position="317"/>
    </location>
</feature>
<protein>
    <submittedName>
        <fullName evidence="9">ArgE/DapE family deacylase</fullName>
    </submittedName>
</protein>
<evidence type="ECO:0000256" key="5">
    <source>
        <dbReference type="ARBA" id="ARBA00022801"/>
    </source>
</evidence>
<keyword evidence="7" id="KW-0170">Cobalt</keyword>
<comment type="caution">
    <text evidence="9">The sequence shown here is derived from an EMBL/GenBank/DDBJ whole genome shotgun (WGS) entry which is preliminary data.</text>
</comment>
<sequence>MQLQPDHVRRIVEAVDAAFDDQLAFTQDLVRHPSLRTQEASAQDLLYDAMRARGLEMDRWDLDPEQLATHPGAGRIAVSYENVGNVVGTYRPTEEQGRSLILNGHVDVVPEGPLGEWSRSPWDAPILDGWLYGRGSGDMKAGLVANLFAFDAIRAAGLEPTGRIHFQSVVEEECTGNGSLSALQRGYRADAVLIPEPEEDMLVRANTGVIWFTVCVAGRPIHPREMNAGFNAIDAAYHVMGRLRELEARWNAQKGDHRYFEDLDHPINFNLGGIRGGDWPSSVPAWCELDVRVALYPGVTADDAWAEISDCLASVTADDAGNPLEATATRNGFYSEGYVLEEGSDAESALRGAHREVFRDELASFTTPGYLDARVFALYADTPALVYGPISEAIHGYDERVDIESVRRITKSIALFIAEWCGVTASTGVEAVSSGREAVPVA</sequence>
<accession>A0ABN2LT48</accession>
<dbReference type="Pfam" id="PF07687">
    <property type="entry name" value="M20_dimer"/>
    <property type="match status" value="1"/>
</dbReference>
<dbReference type="PANTHER" id="PTHR43808">
    <property type="entry name" value="ACETYLORNITHINE DEACETYLASE"/>
    <property type="match status" value="1"/>
</dbReference>
<dbReference type="SUPFAM" id="SSF55031">
    <property type="entry name" value="Bacterial exopeptidase dimerisation domain"/>
    <property type="match status" value="1"/>
</dbReference>
<dbReference type="InterPro" id="IPR010182">
    <property type="entry name" value="ArgE/DapE"/>
</dbReference>
<evidence type="ECO:0000256" key="4">
    <source>
        <dbReference type="ARBA" id="ARBA00022723"/>
    </source>
</evidence>
<dbReference type="Gene3D" id="3.30.70.360">
    <property type="match status" value="1"/>
</dbReference>
<comment type="cofactor">
    <cofactor evidence="1">
        <name>Co(2+)</name>
        <dbReference type="ChEBI" id="CHEBI:48828"/>
    </cofactor>
</comment>
<dbReference type="InterPro" id="IPR002933">
    <property type="entry name" value="Peptidase_M20"/>
</dbReference>
<keyword evidence="5" id="KW-0378">Hydrolase</keyword>
<reference evidence="9 10" key="1">
    <citation type="journal article" date="2019" name="Int. J. Syst. Evol. Microbiol.">
        <title>The Global Catalogue of Microorganisms (GCM) 10K type strain sequencing project: providing services to taxonomists for standard genome sequencing and annotation.</title>
        <authorList>
            <consortium name="The Broad Institute Genomics Platform"/>
            <consortium name="The Broad Institute Genome Sequencing Center for Infectious Disease"/>
            <person name="Wu L."/>
            <person name="Ma J."/>
        </authorList>
    </citation>
    <scope>NUCLEOTIDE SEQUENCE [LARGE SCALE GENOMIC DNA]</scope>
    <source>
        <strain evidence="9 10">JCM 14322</strain>
    </source>
</reference>
<dbReference type="Proteomes" id="UP001500002">
    <property type="component" value="Unassembled WGS sequence"/>
</dbReference>
<gene>
    <name evidence="9" type="ORF">GCM10009749_00200</name>
</gene>
<dbReference type="SUPFAM" id="SSF53187">
    <property type="entry name" value="Zn-dependent exopeptidases"/>
    <property type="match status" value="1"/>
</dbReference>
<evidence type="ECO:0000256" key="1">
    <source>
        <dbReference type="ARBA" id="ARBA00001941"/>
    </source>
</evidence>
<dbReference type="InterPro" id="IPR036264">
    <property type="entry name" value="Bact_exopeptidase_dim_dom"/>
</dbReference>
<evidence type="ECO:0000256" key="3">
    <source>
        <dbReference type="ARBA" id="ARBA00006247"/>
    </source>
</evidence>
<dbReference type="Gene3D" id="3.40.630.10">
    <property type="entry name" value="Zn peptidases"/>
    <property type="match status" value="1"/>
</dbReference>
<name>A0ABN2LT48_9MICO</name>